<dbReference type="RefSeq" id="WP_082326588.1">
    <property type="nucleotide sequence ID" value="NZ_LGIA01000205.1"/>
</dbReference>
<reference evidence="5" key="1">
    <citation type="submission" date="2015-07" db="EMBL/GenBank/DDBJ databases">
        <title>Genome sequencing of Sunxiuqinia dokdonensis strain SK.</title>
        <authorList>
            <person name="Ahn S."/>
            <person name="Kim B.-C."/>
        </authorList>
    </citation>
    <scope>NUCLEOTIDE SEQUENCE [LARGE SCALE GENOMIC DNA]</scope>
    <source>
        <strain evidence="5">SK</strain>
    </source>
</reference>
<dbReference type="NCBIfam" id="TIGR00666">
    <property type="entry name" value="PBP4"/>
    <property type="match status" value="1"/>
</dbReference>
<dbReference type="OrthoDB" id="9802627at2"/>
<dbReference type="Gene3D" id="3.50.80.20">
    <property type="entry name" value="D-Ala-D-Ala carboxypeptidase C, peptidase S13"/>
    <property type="match status" value="1"/>
</dbReference>
<feature type="signal peptide" evidence="3">
    <location>
        <begin position="1"/>
        <end position="24"/>
    </location>
</feature>
<dbReference type="EC" id="3.4.16.4" evidence="4"/>
<dbReference type="STRING" id="1409788.NC99_42090"/>
<keyword evidence="4" id="KW-0645">Protease</keyword>
<proteinExistence type="inferred from homology"/>
<evidence type="ECO:0000256" key="2">
    <source>
        <dbReference type="ARBA" id="ARBA00022801"/>
    </source>
</evidence>
<comment type="similarity">
    <text evidence="1">Belongs to the peptidase S13 family.</text>
</comment>
<dbReference type="PANTHER" id="PTHR30023:SF0">
    <property type="entry name" value="PENICILLIN-SENSITIVE CARBOXYPEPTIDASE A"/>
    <property type="match status" value="1"/>
</dbReference>
<dbReference type="GO" id="GO:0009002">
    <property type="term" value="F:serine-type D-Ala-D-Ala carboxypeptidase activity"/>
    <property type="evidence" value="ECO:0007669"/>
    <property type="project" value="UniProtKB-EC"/>
</dbReference>
<dbReference type="InterPro" id="IPR012338">
    <property type="entry name" value="Beta-lactam/transpept-like"/>
</dbReference>
<dbReference type="InterPro" id="IPR000667">
    <property type="entry name" value="Peptidase_S13"/>
</dbReference>
<evidence type="ECO:0000313" key="4">
    <source>
        <dbReference type="EMBL" id="KOH42993.1"/>
    </source>
</evidence>
<dbReference type="AlphaFoldDB" id="A0A0L8V3R2"/>
<name>A0A0L8V3R2_9BACT</name>
<dbReference type="SUPFAM" id="SSF56601">
    <property type="entry name" value="beta-lactamase/transpeptidase-like"/>
    <property type="match status" value="1"/>
</dbReference>
<organism evidence="4 5">
    <name type="scientific">Sunxiuqinia dokdonensis</name>
    <dbReference type="NCBI Taxonomy" id="1409788"/>
    <lineage>
        <taxon>Bacteria</taxon>
        <taxon>Pseudomonadati</taxon>
        <taxon>Bacteroidota</taxon>
        <taxon>Bacteroidia</taxon>
        <taxon>Marinilabiliales</taxon>
        <taxon>Prolixibacteraceae</taxon>
        <taxon>Sunxiuqinia</taxon>
    </lineage>
</organism>
<keyword evidence="2 4" id="KW-0378">Hydrolase</keyword>
<dbReference type="PRINTS" id="PR00922">
    <property type="entry name" value="DADACBPTASE3"/>
</dbReference>
<keyword evidence="4" id="KW-0121">Carboxypeptidase</keyword>
<keyword evidence="5" id="KW-1185">Reference proteome</keyword>
<gene>
    <name evidence="4" type="ORF">NC99_42090</name>
</gene>
<accession>A0A0L8V3R2</accession>
<dbReference type="EMBL" id="LGIA01000205">
    <property type="protein sequence ID" value="KOH42993.1"/>
    <property type="molecule type" value="Genomic_DNA"/>
</dbReference>
<dbReference type="Gene3D" id="3.40.710.10">
    <property type="entry name" value="DD-peptidase/beta-lactamase superfamily"/>
    <property type="match status" value="1"/>
</dbReference>
<feature type="chain" id="PRO_5005591333" evidence="3">
    <location>
        <begin position="25"/>
        <end position="485"/>
    </location>
</feature>
<evidence type="ECO:0000256" key="1">
    <source>
        <dbReference type="ARBA" id="ARBA00006096"/>
    </source>
</evidence>
<dbReference type="GO" id="GO:0000270">
    <property type="term" value="P:peptidoglycan metabolic process"/>
    <property type="evidence" value="ECO:0007669"/>
    <property type="project" value="TreeGrafter"/>
</dbReference>
<dbReference type="GO" id="GO:0006508">
    <property type="term" value="P:proteolysis"/>
    <property type="evidence" value="ECO:0007669"/>
    <property type="project" value="InterPro"/>
</dbReference>
<dbReference type="Pfam" id="PF02113">
    <property type="entry name" value="Peptidase_S13"/>
    <property type="match status" value="1"/>
</dbReference>
<evidence type="ECO:0000313" key="5">
    <source>
        <dbReference type="Proteomes" id="UP000036958"/>
    </source>
</evidence>
<protein>
    <submittedName>
        <fullName evidence="4">Serine-type D-Ala-D-Ala carboxypeptidase</fullName>
        <ecNumber evidence="4">3.4.16.4</ecNumber>
    </submittedName>
</protein>
<comment type="caution">
    <text evidence="4">The sequence shown here is derived from an EMBL/GenBank/DDBJ whole genome shotgun (WGS) entry which is preliminary data.</text>
</comment>
<dbReference type="PANTHER" id="PTHR30023">
    <property type="entry name" value="D-ALANYL-D-ALANINE CARBOXYPEPTIDASE"/>
    <property type="match status" value="1"/>
</dbReference>
<keyword evidence="3" id="KW-0732">Signal</keyword>
<dbReference type="PATRIC" id="fig|1409788.3.peg.4298"/>
<sequence>MTNRSFIPAILFLFCMVMPGAAQQIHKSLKNKVEAWKNNPALQHAGIGVFLQDTETGEVLAQTDPQLSLVPGSTLKLITTATALEILGPDFRFETQLAYSGEIKNDTLFGDLIIVGGGDPTLGSDYFKEHYLDNHFLNHWLKALHEKNIVHIAGNLVTDATIFEDQMIPNTWIWEDLGNYYGAGASGLSVYDNLYKIHFASPPQAGQPTRIKHTSPFIPGLELENQVKSSNINRDLAYVFGAPKSDKHIIRGTIPKGRNDFVIKAAVPNPPLLLAWELKNRLTETGLSVAGFIHEKKEPDNLTLHPLAHTVSPKLIDIIRVTNHESVNLFAEHLLKYLAWLTHGEGSTKKGLDVIADFWEKRGISLDGCFLADGSGLSHFNAITTRQMVEILYFMKNRSLHSDLFFTSLPYVPNGTLYFFNPLNFPGQSLRAKSGSMTRVRCYAGEIITQNNQAILFAIFLNNFSCSQTEAIKLVEDLLVEIAKK</sequence>
<evidence type="ECO:0000256" key="3">
    <source>
        <dbReference type="SAM" id="SignalP"/>
    </source>
</evidence>
<dbReference type="Proteomes" id="UP000036958">
    <property type="component" value="Unassembled WGS sequence"/>
</dbReference>